<evidence type="ECO:0008006" key="3">
    <source>
        <dbReference type="Google" id="ProtNLM"/>
    </source>
</evidence>
<gene>
    <name evidence="1" type="ORF">ACFFV7_21070</name>
</gene>
<proteinExistence type="predicted"/>
<accession>A0ABV5II24</accession>
<reference evidence="1 2" key="1">
    <citation type="submission" date="2024-09" db="EMBL/GenBank/DDBJ databases">
        <authorList>
            <person name="Sun Q."/>
            <person name="Mori K."/>
        </authorList>
    </citation>
    <scope>NUCLEOTIDE SEQUENCE [LARGE SCALE GENOMIC DNA]</scope>
    <source>
        <strain evidence="1 2">CCM 3426</strain>
    </source>
</reference>
<dbReference type="EMBL" id="JBHMEI010000015">
    <property type="protein sequence ID" value="MFB9203695.1"/>
    <property type="molecule type" value="Genomic_DNA"/>
</dbReference>
<evidence type="ECO:0000313" key="1">
    <source>
        <dbReference type="EMBL" id="MFB9203695.1"/>
    </source>
</evidence>
<organism evidence="1 2">
    <name type="scientific">Nonomuraea spiralis</name>
    <dbReference type="NCBI Taxonomy" id="46182"/>
    <lineage>
        <taxon>Bacteria</taxon>
        <taxon>Bacillati</taxon>
        <taxon>Actinomycetota</taxon>
        <taxon>Actinomycetes</taxon>
        <taxon>Streptosporangiales</taxon>
        <taxon>Streptosporangiaceae</taxon>
        <taxon>Nonomuraea</taxon>
    </lineage>
</organism>
<evidence type="ECO:0000313" key="2">
    <source>
        <dbReference type="Proteomes" id="UP001589647"/>
    </source>
</evidence>
<keyword evidence="2" id="KW-1185">Reference proteome</keyword>
<name>A0ABV5II24_9ACTN</name>
<dbReference type="RefSeq" id="WP_229824294.1">
    <property type="nucleotide sequence ID" value="NZ_BMRC01000009.1"/>
</dbReference>
<protein>
    <recommendedName>
        <fullName evidence="3">C2H2-type domain-containing protein</fullName>
    </recommendedName>
</protein>
<dbReference type="Proteomes" id="UP001589647">
    <property type="component" value="Unassembled WGS sequence"/>
</dbReference>
<comment type="caution">
    <text evidence="1">The sequence shown here is derived from an EMBL/GenBank/DDBJ whole genome shotgun (WGS) entry which is preliminary data.</text>
</comment>
<sequence>MVFACAGCGAVLTARVSRVDFPDHADQRHGYGLLPALLEPGTYTIRDEPVGPPWLSWAEIGADAAAARGVYTQVRSLSYGPRGTVGIAPGDLRGTVHILEACGGACCGLDDGYGPNLACAGCGRAVAVRVDDCGRWQVVWLNPRAVRPVSVEGTAHAALAWTDLREEWPVTPPVDHPGTWSPRWAAAVAVALAQVLALSGGGRVAVPEGRAAMAFRPTLDKLLPSGPPNRRLTLAGPGLPGGGRDLALVPRHPQTGEVWPCDDAEAVVPLAAGVWLHMAFHDERRLVPAAAGIPAGVRRDDPPPMSPWCAFRPDADVFLGALARLPAVREPWLRAIHDRVSERPYSSL</sequence>